<comment type="caution">
    <text evidence="3">The sequence shown here is derived from an EMBL/GenBank/DDBJ whole genome shotgun (WGS) entry which is preliminary data.</text>
</comment>
<dbReference type="RefSeq" id="WP_345934039.1">
    <property type="nucleotide sequence ID" value="NZ_JBBKTV010000006.1"/>
</dbReference>
<sequence>MTMDRHRPKSAPSMAERHDDDDAVQPATLTDADGPGKWAFTILAVSFGALTAGLLVAGNLMTGNNRLMSGSDASAAAGMQGLDIRFTDPAWDGRTVPANALCSRYGPTGKSPGLAVSGLPADTRMVVIAFNDDSYQRLSTDGGHGTIAMPVPPEQSWVAIPPVAGESHQLPADIIMVKPHRGALHTGTAYLPPCSGGAGNHYSAVVQAVRTPPPGPSGTVQIMPQDVLAQATISLGRY</sequence>
<protein>
    <submittedName>
        <fullName evidence="3">Uncharacterized protein</fullName>
    </submittedName>
</protein>
<reference evidence="3 4" key="1">
    <citation type="submission" date="2024-03" db="EMBL/GenBank/DDBJ databases">
        <title>High-quality draft genome sequencing of Tistrella sp. BH-R2-4.</title>
        <authorList>
            <person name="Dong C."/>
        </authorList>
    </citation>
    <scope>NUCLEOTIDE SEQUENCE [LARGE SCALE GENOMIC DNA]</scope>
    <source>
        <strain evidence="3 4">BH-R2-4</strain>
    </source>
</reference>
<keyword evidence="2" id="KW-0472">Membrane</keyword>
<keyword evidence="2" id="KW-1133">Transmembrane helix</keyword>
<name>A0ABU9YKG8_9PROT</name>
<evidence type="ECO:0000313" key="4">
    <source>
        <dbReference type="Proteomes" id="UP001413721"/>
    </source>
</evidence>
<feature type="transmembrane region" description="Helical" evidence="2">
    <location>
        <begin position="38"/>
        <end position="61"/>
    </location>
</feature>
<accession>A0ABU9YKG8</accession>
<organism evidence="3 4">
    <name type="scientific">Tistrella arctica</name>
    <dbReference type="NCBI Taxonomy" id="3133430"/>
    <lineage>
        <taxon>Bacteria</taxon>
        <taxon>Pseudomonadati</taxon>
        <taxon>Pseudomonadota</taxon>
        <taxon>Alphaproteobacteria</taxon>
        <taxon>Geminicoccales</taxon>
        <taxon>Geminicoccaceae</taxon>
        <taxon>Tistrella</taxon>
    </lineage>
</organism>
<keyword evidence="2" id="KW-0812">Transmembrane</keyword>
<feature type="region of interest" description="Disordered" evidence="1">
    <location>
        <begin position="1"/>
        <end position="30"/>
    </location>
</feature>
<proteinExistence type="predicted"/>
<gene>
    <name evidence="3" type="ORF">WG926_13330</name>
</gene>
<dbReference type="Proteomes" id="UP001413721">
    <property type="component" value="Unassembled WGS sequence"/>
</dbReference>
<dbReference type="EMBL" id="JBBKTW010000004">
    <property type="protein sequence ID" value="MEN2989291.1"/>
    <property type="molecule type" value="Genomic_DNA"/>
</dbReference>
<keyword evidence="4" id="KW-1185">Reference proteome</keyword>
<dbReference type="Gene3D" id="3.90.280.10">
    <property type="entry name" value="PEBP-like"/>
    <property type="match status" value="1"/>
</dbReference>
<evidence type="ECO:0000313" key="3">
    <source>
        <dbReference type="EMBL" id="MEN2989291.1"/>
    </source>
</evidence>
<dbReference type="InterPro" id="IPR036610">
    <property type="entry name" value="PEBP-like_sf"/>
</dbReference>
<evidence type="ECO:0000256" key="2">
    <source>
        <dbReference type="SAM" id="Phobius"/>
    </source>
</evidence>
<evidence type="ECO:0000256" key="1">
    <source>
        <dbReference type="SAM" id="MobiDB-lite"/>
    </source>
</evidence>